<name>A0ABU5IVR0_9BACI</name>
<keyword evidence="3 9" id="KW-0813">Transport</keyword>
<accession>A0ABU5IVR0</accession>
<dbReference type="RefSeq" id="WP_322445927.1">
    <property type="nucleotide sequence ID" value="NZ_JAXOFX010000003.1"/>
</dbReference>
<reference evidence="11 12" key="1">
    <citation type="submission" date="2023-11" db="EMBL/GenBank/DDBJ databases">
        <title>Bacillus jintuensis, isolated from a mudflat on the Beibu Gulf coast.</title>
        <authorList>
            <person name="Li M."/>
        </authorList>
    </citation>
    <scope>NUCLEOTIDE SEQUENCE [LARGE SCALE GENOMIC DNA]</scope>
    <source>
        <strain evidence="11 12">31A1R</strain>
    </source>
</reference>
<comment type="similarity">
    <text evidence="2 9">Belongs to the alanine or glycine:cation symporter (AGCS) (TC 2.A.25) family.</text>
</comment>
<feature type="transmembrane region" description="Helical" evidence="9">
    <location>
        <begin position="414"/>
        <end position="436"/>
    </location>
</feature>
<feature type="compositionally biased region" description="Polar residues" evidence="10">
    <location>
        <begin position="486"/>
        <end position="497"/>
    </location>
</feature>
<dbReference type="NCBIfam" id="TIGR00835">
    <property type="entry name" value="agcS"/>
    <property type="match status" value="1"/>
</dbReference>
<evidence type="ECO:0000313" key="11">
    <source>
        <dbReference type="EMBL" id="MDZ5471230.1"/>
    </source>
</evidence>
<keyword evidence="5 9" id="KW-0812">Transmembrane</keyword>
<evidence type="ECO:0000256" key="3">
    <source>
        <dbReference type="ARBA" id="ARBA00022448"/>
    </source>
</evidence>
<evidence type="ECO:0000256" key="5">
    <source>
        <dbReference type="ARBA" id="ARBA00022692"/>
    </source>
</evidence>
<sequence>MLEIVNWINNYIWSPALIYLCLGTGLFFTLATRFLQIRHMKDIGKLMFQRNTSEAGISSFQALSLALSGRVGTGNIAGVATAIAYGGPGAVFWMWLIAFLGAGSAFVEAALGQVWKEKQDGQFRGGPAYYIEKGLKIKWYAVLFAAVTVLATGALLPGVQANSIASGMDNAFGISPWITGSVIVAVLAVIIFGGVKRIARVAEFVVPFMAVGYILVALIIIFMNISQLPDIMALIFSSAFGQDAAFGGILGAAIAWGVKRGIYSNEAGQGTAPHAAAAAEVSHPAKQGIVQAFSVYIDTLFICSATAFMILITGMYNVTPENGEPIKTTLGEMKPGPGYTQAAIEAEIPGFGAPFVALALLFFAFTTIMAYYYMAETNLAYINKKTKRVWTEYVLKFVILGMVLYGSVKTADVAWGLGDIGVGAMAWLNIIAILLLTKPALKILKDYETQKKAGKDPVFDPVKVGIENADFWEKEYQYDGGHEPTKGTTTGQTINKN</sequence>
<keyword evidence="7 9" id="KW-1133">Transmembrane helix</keyword>
<proteinExistence type="inferred from homology"/>
<comment type="caution">
    <text evidence="11">The sequence shown here is derived from an EMBL/GenBank/DDBJ whole genome shotgun (WGS) entry which is preliminary data.</text>
</comment>
<dbReference type="PROSITE" id="PS00873">
    <property type="entry name" value="NA_ALANINE_SYMP"/>
    <property type="match status" value="1"/>
</dbReference>
<dbReference type="PANTHER" id="PTHR30330:SF7">
    <property type="entry name" value="SODIUM_PROTON-DEPENDENT ALANINE CARRIER PROTEIN YRBD-RELATED"/>
    <property type="match status" value="1"/>
</dbReference>
<feature type="transmembrane region" description="Helical" evidence="9">
    <location>
        <begin position="204"/>
        <end position="225"/>
    </location>
</feature>
<feature type="transmembrane region" description="Helical" evidence="9">
    <location>
        <begin position="393"/>
        <end position="408"/>
    </location>
</feature>
<keyword evidence="6 9" id="KW-0769">Symport</keyword>
<organism evidence="11 12">
    <name type="scientific">Robertmurraya mangrovi</name>
    <dbReference type="NCBI Taxonomy" id="3098077"/>
    <lineage>
        <taxon>Bacteria</taxon>
        <taxon>Bacillati</taxon>
        <taxon>Bacillota</taxon>
        <taxon>Bacilli</taxon>
        <taxon>Bacillales</taxon>
        <taxon>Bacillaceae</taxon>
        <taxon>Robertmurraya</taxon>
    </lineage>
</organism>
<feature type="region of interest" description="Disordered" evidence="10">
    <location>
        <begin position="478"/>
        <end position="497"/>
    </location>
</feature>
<feature type="transmembrane region" description="Helical" evidence="9">
    <location>
        <begin position="92"/>
        <end position="115"/>
    </location>
</feature>
<feature type="transmembrane region" description="Helical" evidence="9">
    <location>
        <begin position="12"/>
        <end position="35"/>
    </location>
</feature>
<dbReference type="Pfam" id="PF01235">
    <property type="entry name" value="Na_Ala_symp"/>
    <property type="match status" value="1"/>
</dbReference>
<evidence type="ECO:0000313" key="12">
    <source>
        <dbReference type="Proteomes" id="UP001290455"/>
    </source>
</evidence>
<keyword evidence="4 9" id="KW-1003">Cell membrane</keyword>
<evidence type="ECO:0000256" key="2">
    <source>
        <dbReference type="ARBA" id="ARBA00009261"/>
    </source>
</evidence>
<comment type="subcellular location">
    <subcellularLocation>
        <location evidence="1 9">Cell membrane</location>
        <topology evidence="1 9">Multi-pass membrane protein</topology>
    </subcellularLocation>
</comment>
<gene>
    <name evidence="11" type="ORF">SM124_05675</name>
</gene>
<evidence type="ECO:0000256" key="4">
    <source>
        <dbReference type="ARBA" id="ARBA00022475"/>
    </source>
</evidence>
<dbReference type="PANTHER" id="PTHR30330">
    <property type="entry name" value="AGSS FAMILY TRANSPORTER, SODIUM-ALANINE"/>
    <property type="match status" value="1"/>
</dbReference>
<keyword evidence="8 9" id="KW-0472">Membrane</keyword>
<dbReference type="EMBL" id="JAXOFX010000003">
    <property type="protein sequence ID" value="MDZ5471230.1"/>
    <property type="molecule type" value="Genomic_DNA"/>
</dbReference>
<evidence type="ECO:0000256" key="8">
    <source>
        <dbReference type="ARBA" id="ARBA00023136"/>
    </source>
</evidence>
<evidence type="ECO:0000256" key="1">
    <source>
        <dbReference type="ARBA" id="ARBA00004651"/>
    </source>
</evidence>
<evidence type="ECO:0000256" key="6">
    <source>
        <dbReference type="ARBA" id="ARBA00022847"/>
    </source>
</evidence>
<feature type="transmembrane region" description="Helical" evidence="9">
    <location>
        <begin position="56"/>
        <end position="86"/>
    </location>
</feature>
<evidence type="ECO:0000256" key="7">
    <source>
        <dbReference type="ARBA" id="ARBA00022989"/>
    </source>
</evidence>
<protein>
    <submittedName>
        <fullName evidence="11">Alanine/glycine:cation symporter family protein</fullName>
    </submittedName>
</protein>
<feature type="transmembrane region" description="Helical" evidence="9">
    <location>
        <begin position="139"/>
        <end position="159"/>
    </location>
</feature>
<feature type="transmembrane region" description="Helical" evidence="9">
    <location>
        <begin position="295"/>
        <end position="316"/>
    </location>
</feature>
<dbReference type="PRINTS" id="PR00175">
    <property type="entry name" value="NAALASMPORT"/>
</dbReference>
<keyword evidence="12" id="KW-1185">Reference proteome</keyword>
<feature type="transmembrane region" description="Helical" evidence="9">
    <location>
        <begin position="171"/>
        <end position="192"/>
    </location>
</feature>
<feature type="transmembrane region" description="Helical" evidence="9">
    <location>
        <begin position="231"/>
        <end position="256"/>
    </location>
</feature>
<evidence type="ECO:0000256" key="9">
    <source>
        <dbReference type="RuleBase" id="RU363064"/>
    </source>
</evidence>
<dbReference type="InterPro" id="IPR001463">
    <property type="entry name" value="Na/Ala_symport"/>
</dbReference>
<dbReference type="Proteomes" id="UP001290455">
    <property type="component" value="Unassembled WGS sequence"/>
</dbReference>
<feature type="transmembrane region" description="Helical" evidence="9">
    <location>
        <begin position="351"/>
        <end position="373"/>
    </location>
</feature>
<evidence type="ECO:0000256" key="10">
    <source>
        <dbReference type="SAM" id="MobiDB-lite"/>
    </source>
</evidence>
<dbReference type="Gene3D" id="1.20.1740.10">
    <property type="entry name" value="Amino acid/polyamine transporter I"/>
    <property type="match status" value="1"/>
</dbReference>